<dbReference type="AlphaFoldDB" id="A0A846XZA6"/>
<proteinExistence type="predicted"/>
<evidence type="ECO:0000256" key="1">
    <source>
        <dbReference type="SAM" id="MobiDB-lite"/>
    </source>
</evidence>
<dbReference type="GO" id="GO:0003677">
    <property type="term" value="F:DNA binding"/>
    <property type="evidence" value="ECO:0007669"/>
    <property type="project" value="UniProtKB-KW"/>
</dbReference>
<keyword evidence="3" id="KW-1185">Reference proteome</keyword>
<dbReference type="Proteomes" id="UP000565711">
    <property type="component" value="Unassembled WGS sequence"/>
</dbReference>
<dbReference type="EMBL" id="JAAXOP010000004">
    <property type="protein sequence ID" value="NKY50378.1"/>
    <property type="molecule type" value="Genomic_DNA"/>
</dbReference>
<accession>A0A846XZA6</accession>
<organism evidence="2 3">
    <name type="scientific">Nocardia vermiculata</name>
    <dbReference type="NCBI Taxonomy" id="257274"/>
    <lineage>
        <taxon>Bacteria</taxon>
        <taxon>Bacillati</taxon>
        <taxon>Actinomycetota</taxon>
        <taxon>Actinomycetes</taxon>
        <taxon>Mycobacteriales</taxon>
        <taxon>Nocardiaceae</taxon>
        <taxon>Nocardia</taxon>
    </lineage>
</organism>
<feature type="region of interest" description="Disordered" evidence="1">
    <location>
        <begin position="126"/>
        <end position="169"/>
    </location>
</feature>
<sequence length="169" mass="18672">MVDADSTVEVTTVVNERLRTDMMTVLEGLDDQLRGIAEIQLRRSRLTATASTCEQRIEVTVNADGLLIETTFADDISELTYDEIAAGMTAAVQQAADEVLRQGAALMEPLRERKLQLPKLSEIIEGAPDLGEMMPTEPPVPKRPEDYREPESDGHLDGSVRRSMVSDED</sequence>
<protein>
    <submittedName>
        <fullName evidence="2">YbaB/EbfC family DNA-binding protein</fullName>
    </submittedName>
</protein>
<feature type="compositionally biased region" description="Basic and acidic residues" evidence="1">
    <location>
        <begin position="140"/>
        <end position="160"/>
    </location>
</feature>
<gene>
    <name evidence="2" type="ORF">HGA08_09165</name>
</gene>
<evidence type="ECO:0000313" key="2">
    <source>
        <dbReference type="EMBL" id="NKY50378.1"/>
    </source>
</evidence>
<dbReference type="RefSeq" id="WP_067879118.1">
    <property type="nucleotide sequence ID" value="NZ_JAAXOP010000004.1"/>
</dbReference>
<comment type="caution">
    <text evidence="2">The sequence shown here is derived from an EMBL/GenBank/DDBJ whole genome shotgun (WGS) entry which is preliminary data.</text>
</comment>
<dbReference type="Gene3D" id="3.30.1310.10">
    <property type="entry name" value="Nucleoid-associated protein YbaB-like domain"/>
    <property type="match status" value="1"/>
</dbReference>
<dbReference type="InterPro" id="IPR036894">
    <property type="entry name" value="YbaB-like_sf"/>
</dbReference>
<name>A0A846XZA6_9NOCA</name>
<keyword evidence="2" id="KW-0238">DNA-binding</keyword>
<reference evidence="2 3" key="1">
    <citation type="submission" date="2020-04" db="EMBL/GenBank/DDBJ databases">
        <title>MicrobeNet Type strains.</title>
        <authorList>
            <person name="Nicholson A.C."/>
        </authorList>
    </citation>
    <scope>NUCLEOTIDE SEQUENCE [LARGE SCALE GENOMIC DNA]</scope>
    <source>
        <strain evidence="2 3">JCM 12354</strain>
    </source>
</reference>
<evidence type="ECO:0000313" key="3">
    <source>
        <dbReference type="Proteomes" id="UP000565711"/>
    </source>
</evidence>